<gene>
    <name evidence="2" type="ORF">EYS09_33445</name>
</gene>
<name>A0A4Q9HKZ8_STRKA</name>
<evidence type="ECO:0000313" key="3">
    <source>
        <dbReference type="Proteomes" id="UP000292452"/>
    </source>
</evidence>
<comment type="caution">
    <text evidence="2">The sequence shown here is derived from an EMBL/GenBank/DDBJ whole genome shotgun (WGS) entry which is preliminary data.</text>
</comment>
<dbReference type="AlphaFoldDB" id="A0A4Q9HKZ8"/>
<keyword evidence="3" id="KW-1185">Reference proteome</keyword>
<dbReference type="Gene3D" id="3.30.920.90">
    <property type="match status" value="1"/>
</dbReference>
<accession>A0A4Q9HKZ8</accession>
<dbReference type="EMBL" id="SIXH01000521">
    <property type="protein sequence ID" value="TBO55403.1"/>
    <property type="molecule type" value="Genomic_DNA"/>
</dbReference>
<evidence type="ECO:0000313" key="2">
    <source>
        <dbReference type="EMBL" id="TBO55403.1"/>
    </source>
</evidence>
<feature type="domain" description="Type IV methyl-directed restriction enzyme EcoKMcrB subunit DNA-binding" evidence="1">
    <location>
        <begin position="42"/>
        <end position="182"/>
    </location>
</feature>
<dbReference type="RefSeq" id="WP_131126025.1">
    <property type="nucleotide sequence ID" value="NZ_SIXH01000521.1"/>
</dbReference>
<dbReference type="InterPro" id="IPR021961">
    <property type="entry name" value="McrB_DNA-bd"/>
</dbReference>
<dbReference type="Pfam" id="PF12102">
    <property type="entry name" value="MrcB_N"/>
    <property type="match status" value="1"/>
</dbReference>
<sequence>MGIRDFLLDVASTFDTTLTTTSGNPGQQVLKEAGTRLLGALPYGMEAEGHGGQGGAAATPWVRVFDPAAGGSGTQGLYLAYIFAADLRSVALTLQQGVTTLSDQLNTRGERLRTHLEFRAQSLLDELPSDLVAGWTDQPLLKHHGWRPRAYEASSVAARCYEMDQLPNEGELCADLGTMTVILKAALAVESQIEIVPRPEGPVVEYTNSGHGTYEGLEGFRPKTGDDYYVQIAAREEQRKQVHEGLVQRFGPYILERGFIPITLGVHPRDLVLQAGDVEWLVEAKAVKKGNSTQAVREAVAQLLEYRYFWYTQRHEPKPHLLGLFSEDIGCYATYLEDHGIGSIWSTHEGWAGSASAVGWGMVEGA</sequence>
<evidence type="ECO:0000259" key="1">
    <source>
        <dbReference type="Pfam" id="PF12102"/>
    </source>
</evidence>
<proteinExistence type="predicted"/>
<protein>
    <submittedName>
        <fullName evidence="2">DUF3578 domain-containing protein</fullName>
    </submittedName>
</protein>
<reference evidence="2 3" key="1">
    <citation type="submission" date="2019-02" db="EMBL/GenBank/DDBJ databases">
        <title>Draft Genome Sequence of Streptomyces sp. AM-2504, identified by 16S rRNA comparative analysis as a Streptomyces Kasugaensis strain.</title>
        <authorList>
            <person name="Napolioni V."/>
            <person name="Giuliodori A.M."/>
            <person name="Spurio R."/>
            <person name="Fabbretti A."/>
        </authorList>
    </citation>
    <scope>NUCLEOTIDE SEQUENCE [LARGE SCALE GENOMIC DNA]</scope>
    <source>
        <strain evidence="2 3">AM-2504</strain>
    </source>
</reference>
<organism evidence="2 3">
    <name type="scientific">Streptomyces kasugaensis</name>
    <dbReference type="NCBI Taxonomy" id="1946"/>
    <lineage>
        <taxon>Bacteria</taxon>
        <taxon>Bacillati</taxon>
        <taxon>Actinomycetota</taxon>
        <taxon>Actinomycetes</taxon>
        <taxon>Kitasatosporales</taxon>
        <taxon>Streptomycetaceae</taxon>
        <taxon>Streptomyces</taxon>
    </lineage>
</organism>
<dbReference type="Proteomes" id="UP000292452">
    <property type="component" value="Unassembled WGS sequence"/>
</dbReference>